<dbReference type="Pfam" id="PF08666">
    <property type="entry name" value="SAF"/>
    <property type="match status" value="1"/>
</dbReference>
<evidence type="ECO:0000313" key="3">
    <source>
        <dbReference type="EMBL" id="QJA74441.1"/>
    </source>
</evidence>
<dbReference type="CDD" id="cd11615">
    <property type="entry name" value="SAF_NeuB_like"/>
    <property type="match status" value="1"/>
</dbReference>
<dbReference type="SUPFAM" id="SSF51269">
    <property type="entry name" value="AFP III-like domain"/>
    <property type="match status" value="1"/>
</dbReference>
<sequence length="386" mass="43591">MRELVIDGVTINDDSDAWVIAEIGNTHNGDVETAKLLIKTAAEMGCNAIKMQKKTIDKCYTKAFLNKPYETYHSYGNTYGEHKHFLEFEDMAIWQELKTYAGKYGISFFATPFDIDAAHFLNDLGVPCFKIASAHITDIPLIRTVASFGKPVLISTGGCTAMDIRRAHNACLYLNPLKRLLPNENISLLHCIASYPTKAEEINLKMIKILQRHYPCTVIGFSDHYNGIVMAEGAYLYGARVIEKHFTLDHTQKGTDHALSLEPQGLDSLIKNLRRLRKAKGDGVKEFMDMEKKAISKMGKAIWPARTIKQGEAITKDNVCIKIPNDGLPPYMLDEIIGKVAREDISTSIPVTFDIIEADFTEKGIIDYQVRELEKDKEKLRWRQND</sequence>
<name>A0A6M3JYP2_9ZZZZ</name>
<dbReference type="InterPro" id="IPR036732">
    <property type="entry name" value="AFP_Neu5c_C_sf"/>
</dbReference>
<evidence type="ECO:0000313" key="2">
    <source>
        <dbReference type="EMBL" id="QJA65745.1"/>
    </source>
</evidence>
<dbReference type="PROSITE" id="PS50844">
    <property type="entry name" value="AFP_LIKE"/>
    <property type="match status" value="1"/>
</dbReference>
<dbReference type="InterPro" id="IPR051690">
    <property type="entry name" value="PseI-like"/>
</dbReference>
<dbReference type="SMART" id="SM00858">
    <property type="entry name" value="SAF"/>
    <property type="match status" value="1"/>
</dbReference>
<dbReference type="Gene3D" id="3.20.20.70">
    <property type="entry name" value="Aldolase class I"/>
    <property type="match status" value="1"/>
</dbReference>
<reference evidence="3" key="1">
    <citation type="submission" date="2020-03" db="EMBL/GenBank/DDBJ databases">
        <title>The deep terrestrial virosphere.</title>
        <authorList>
            <person name="Holmfeldt K."/>
            <person name="Nilsson E."/>
            <person name="Simone D."/>
            <person name="Lopez-Fernandez M."/>
            <person name="Wu X."/>
            <person name="de Brujin I."/>
            <person name="Lundin D."/>
            <person name="Andersson A."/>
            <person name="Bertilsson S."/>
            <person name="Dopson M."/>
        </authorList>
    </citation>
    <scope>NUCLEOTIDE SEQUENCE</scope>
    <source>
        <strain evidence="3">MM415A02008</strain>
        <strain evidence="2">MM415B00381</strain>
    </source>
</reference>
<dbReference type="InterPro" id="IPR057736">
    <property type="entry name" value="SAF_PseI/NeuA/NeuB"/>
</dbReference>
<dbReference type="GO" id="GO:0016051">
    <property type="term" value="P:carbohydrate biosynthetic process"/>
    <property type="evidence" value="ECO:0007669"/>
    <property type="project" value="InterPro"/>
</dbReference>
<dbReference type="Pfam" id="PF03102">
    <property type="entry name" value="NeuB"/>
    <property type="match status" value="1"/>
</dbReference>
<dbReference type="AlphaFoldDB" id="A0A6M3JYP2"/>
<dbReference type="SUPFAM" id="SSF51569">
    <property type="entry name" value="Aldolase"/>
    <property type="match status" value="1"/>
</dbReference>
<dbReference type="EMBL" id="MT142098">
    <property type="protein sequence ID" value="QJA74441.1"/>
    <property type="molecule type" value="Genomic_DNA"/>
</dbReference>
<proteinExistence type="predicted"/>
<dbReference type="PANTHER" id="PTHR42966">
    <property type="entry name" value="N-ACETYLNEURAMINATE SYNTHASE"/>
    <property type="match status" value="1"/>
</dbReference>
<dbReference type="PANTHER" id="PTHR42966:SF1">
    <property type="entry name" value="SIALIC ACID SYNTHASE"/>
    <property type="match status" value="1"/>
</dbReference>
<evidence type="ECO:0000259" key="1">
    <source>
        <dbReference type="PROSITE" id="PS50844"/>
    </source>
</evidence>
<dbReference type="EMBL" id="MT141543">
    <property type="protein sequence ID" value="QJA65745.1"/>
    <property type="molecule type" value="Genomic_DNA"/>
</dbReference>
<gene>
    <name evidence="3" type="ORF">MM415A02008_0010</name>
    <name evidence="2" type="ORF">MM415B00381_0058</name>
</gene>
<organism evidence="3">
    <name type="scientific">viral metagenome</name>
    <dbReference type="NCBI Taxonomy" id="1070528"/>
    <lineage>
        <taxon>unclassified sequences</taxon>
        <taxon>metagenomes</taxon>
        <taxon>organismal metagenomes</taxon>
    </lineage>
</organism>
<dbReference type="InterPro" id="IPR013132">
    <property type="entry name" value="PseI/NeuA/B-like_N"/>
</dbReference>
<dbReference type="InterPro" id="IPR013974">
    <property type="entry name" value="SAF"/>
</dbReference>
<dbReference type="Gene3D" id="3.90.1210.10">
    <property type="entry name" value="Antifreeze-like/N-acetylneuraminic acid synthase C-terminal domain"/>
    <property type="match status" value="1"/>
</dbReference>
<protein>
    <submittedName>
        <fullName evidence="3">Putative N-acetylneuraminate synthase</fullName>
    </submittedName>
</protein>
<dbReference type="InterPro" id="IPR013785">
    <property type="entry name" value="Aldolase_TIM"/>
</dbReference>
<accession>A0A6M3JYP2</accession>
<feature type="domain" description="AFP-like" evidence="1">
    <location>
        <begin position="301"/>
        <end position="359"/>
    </location>
</feature>
<dbReference type="GO" id="GO:0047444">
    <property type="term" value="F:N-acylneuraminate-9-phosphate synthase activity"/>
    <property type="evidence" value="ECO:0007669"/>
    <property type="project" value="TreeGrafter"/>
</dbReference>
<dbReference type="InterPro" id="IPR006190">
    <property type="entry name" value="SAF_AFP_Neu5Ac"/>
</dbReference>